<evidence type="ECO:0000313" key="2">
    <source>
        <dbReference type="EMBL" id="CAG8680126.1"/>
    </source>
</evidence>
<organism evidence="2 3">
    <name type="scientific">Ambispora leptoticha</name>
    <dbReference type="NCBI Taxonomy" id="144679"/>
    <lineage>
        <taxon>Eukaryota</taxon>
        <taxon>Fungi</taxon>
        <taxon>Fungi incertae sedis</taxon>
        <taxon>Mucoromycota</taxon>
        <taxon>Glomeromycotina</taxon>
        <taxon>Glomeromycetes</taxon>
        <taxon>Archaeosporales</taxon>
        <taxon>Ambisporaceae</taxon>
        <taxon>Ambispora</taxon>
    </lineage>
</organism>
<keyword evidence="3" id="KW-1185">Reference proteome</keyword>
<dbReference type="AlphaFoldDB" id="A0A9N9EK13"/>
<reference evidence="2" key="1">
    <citation type="submission" date="2021-06" db="EMBL/GenBank/DDBJ databases">
        <authorList>
            <person name="Kallberg Y."/>
            <person name="Tangrot J."/>
            <person name="Rosling A."/>
        </authorList>
    </citation>
    <scope>NUCLEOTIDE SEQUENCE</scope>
    <source>
        <strain evidence="2">FL130A</strain>
    </source>
</reference>
<proteinExistence type="predicted"/>
<feature type="non-terminal residue" evidence="2">
    <location>
        <position position="67"/>
    </location>
</feature>
<dbReference type="EMBL" id="CAJVPS010013992">
    <property type="protein sequence ID" value="CAG8680126.1"/>
    <property type="molecule type" value="Genomic_DNA"/>
</dbReference>
<evidence type="ECO:0000313" key="3">
    <source>
        <dbReference type="Proteomes" id="UP000789508"/>
    </source>
</evidence>
<name>A0A9N9EK13_9GLOM</name>
<gene>
    <name evidence="2" type="ORF">ALEPTO_LOCUS10833</name>
</gene>
<sequence length="67" mass="7828">FPKLYRAYLQKYENFKALYSSEQQEAILTLSIPEDKKTKGKNPDNNYLISEDDDYNSDNNKDLSTNS</sequence>
<feature type="region of interest" description="Disordered" evidence="1">
    <location>
        <begin position="33"/>
        <end position="67"/>
    </location>
</feature>
<accession>A0A9N9EK13</accession>
<dbReference type="Proteomes" id="UP000789508">
    <property type="component" value="Unassembled WGS sequence"/>
</dbReference>
<evidence type="ECO:0000256" key="1">
    <source>
        <dbReference type="SAM" id="MobiDB-lite"/>
    </source>
</evidence>
<protein>
    <submittedName>
        <fullName evidence="2">14157_t:CDS:1</fullName>
    </submittedName>
</protein>
<comment type="caution">
    <text evidence="2">The sequence shown here is derived from an EMBL/GenBank/DDBJ whole genome shotgun (WGS) entry which is preliminary data.</text>
</comment>